<dbReference type="HOGENOM" id="CLU_024534_3_0_1"/>
<comment type="function">
    <text evidence="3">Plays a central role in 2-thiolation of mcm(5)S(2)U at tRNA wobble positions of tRNA(Lys), tRNA(Glu) and tRNA(Gln). May act by forming a heterodimer with NCS6 that ligates sulfur from thiocarboxylated URM1 onto the uridine of tRNAs at wobble position. Prior mcm(5) tRNA modification by the elongator complex is required for 2-thiolation. May also be involved in protein urmylation.</text>
</comment>
<protein>
    <recommendedName>
        <fullName evidence="3">Cytoplasmic tRNA 2-thiolation protein 2</fullName>
    </recommendedName>
</protein>
<dbReference type="GO" id="GO:0005829">
    <property type="term" value="C:cytosol"/>
    <property type="evidence" value="ECO:0007669"/>
    <property type="project" value="TreeGrafter"/>
</dbReference>
<proteinExistence type="inferred from homology"/>
<dbReference type="SUPFAM" id="SSF52402">
    <property type="entry name" value="Adenine nucleotide alpha hydrolases-like"/>
    <property type="match status" value="1"/>
</dbReference>
<dbReference type="InterPro" id="IPR014729">
    <property type="entry name" value="Rossmann-like_a/b/a_fold"/>
</dbReference>
<keyword evidence="2 3" id="KW-0819">tRNA processing</keyword>
<keyword evidence="1 3" id="KW-0963">Cytoplasm</keyword>
<dbReference type="PANTHER" id="PTHR20882:SF14">
    <property type="entry name" value="CYTOPLASMIC TRNA 2-THIOLATION PROTEIN 2"/>
    <property type="match status" value="1"/>
</dbReference>
<organism evidence="4 5">
    <name type="scientific">Exophiala xenobiotica</name>
    <dbReference type="NCBI Taxonomy" id="348802"/>
    <lineage>
        <taxon>Eukaryota</taxon>
        <taxon>Fungi</taxon>
        <taxon>Dikarya</taxon>
        <taxon>Ascomycota</taxon>
        <taxon>Pezizomycotina</taxon>
        <taxon>Eurotiomycetes</taxon>
        <taxon>Chaetothyriomycetidae</taxon>
        <taxon>Chaetothyriales</taxon>
        <taxon>Herpotrichiellaceae</taxon>
        <taxon>Exophiala</taxon>
    </lineage>
</organism>
<dbReference type="Gene3D" id="3.40.50.620">
    <property type="entry name" value="HUPs"/>
    <property type="match status" value="1"/>
</dbReference>
<dbReference type="STRING" id="348802.A0A0D2DDC7"/>
<accession>A0A0D2DDC7</accession>
<reference evidence="4 5" key="1">
    <citation type="submission" date="2015-01" db="EMBL/GenBank/DDBJ databases">
        <title>The Genome Sequence of Exophiala xenobiotica CBS118157.</title>
        <authorList>
            <consortium name="The Broad Institute Genomics Platform"/>
            <person name="Cuomo C."/>
            <person name="de Hoog S."/>
            <person name="Gorbushina A."/>
            <person name="Stielow B."/>
            <person name="Teixiera M."/>
            <person name="Abouelleil A."/>
            <person name="Chapman S.B."/>
            <person name="Priest M."/>
            <person name="Young S.K."/>
            <person name="Wortman J."/>
            <person name="Nusbaum C."/>
            <person name="Birren B."/>
        </authorList>
    </citation>
    <scope>NUCLEOTIDE SEQUENCE [LARGE SCALE GENOMIC DNA]</scope>
    <source>
        <strain evidence="4 5">CBS 118157</strain>
    </source>
</reference>
<dbReference type="InterPro" id="IPR019407">
    <property type="entry name" value="CTU2"/>
</dbReference>
<gene>
    <name evidence="3" type="primary">NCS2</name>
    <name evidence="3" type="synonym">CTU2</name>
    <name evidence="4" type="ORF">PV05_00549</name>
</gene>
<evidence type="ECO:0000256" key="1">
    <source>
        <dbReference type="ARBA" id="ARBA00022490"/>
    </source>
</evidence>
<dbReference type="RefSeq" id="XP_013320906.1">
    <property type="nucleotide sequence ID" value="XM_013465452.1"/>
</dbReference>
<evidence type="ECO:0000313" key="4">
    <source>
        <dbReference type="EMBL" id="KIW60322.1"/>
    </source>
</evidence>
<evidence type="ECO:0000256" key="3">
    <source>
        <dbReference type="HAMAP-Rule" id="MF_03054"/>
    </source>
</evidence>
<dbReference type="GO" id="GO:0016783">
    <property type="term" value="F:sulfurtransferase activity"/>
    <property type="evidence" value="ECO:0007669"/>
    <property type="project" value="TreeGrafter"/>
</dbReference>
<name>A0A0D2DDC7_9EURO</name>
<comment type="pathway">
    <text evidence="3">tRNA modification; 5-methoxycarbonylmethyl-2-thiouridine-tRNA biosynthesis.</text>
</comment>
<dbReference type="Proteomes" id="UP000054342">
    <property type="component" value="Unassembled WGS sequence"/>
</dbReference>
<comment type="subcellular location">
    <subcellularLocation>
        <location evidence="3">Cytoplasm</location>
    </subcellularLocation>
</comment>
<dbReference type="GeneID" id="25322457"/>
<evidence type="ECO:0000256" key="2">
    <source>
        <dbReference type="ARBA" id="ARBA00022694"/>
    </source>
</evidence>
<dbReference type="UniPathway" id="UPA00988"/>
<sequence>MAVDTCVECRERDAALNIRNRRLCAACFSYYVHSKILKRMESYRFKNSSGNQKHRVFLPLSGGTSSLVLLQVLDAQLHKQIANRNRTSYDIVVARVVLPEDHDSTAIKNDYEDLKQRFSTHNFLPLLSMHEVLRLDSNIDRDLKHLGIVRREDESDGDFFLRILSCTTSATTRSDLQSILLKRLLVATARDQKCTSVLWGHSDTRLAALALADVAKGRGGSVSSTIADGQSMRGINFSYPVRDLFKAELQAYAQVASEYCLERGVDNDAPAQQPASIRTTSIDNLLNTYITSQSEKYQSIVANVVRTASKLEVKRPNDIAVSCPVCIMPVVEATRILTSYSGLCYGCERMKHDVRP</sequence>
<dbReference type="GO" id="GO:0002143">
    <property type="term" value="P:tRNA wobble position uridine thiolation"/>
    <property type="evidence" value="ECO:0007669"/>
    <property type="project" value="TreeGrafter"/>
</dbReference>
<comment type="similarity">
    <text evidence="3">Belongs to the CTU2/NCS2 family.</text>
</comment>
<dbReference type="GO" id="GO:0016779">
    <property type="term" value="F:nucleotidyltransferase activity"/>
    <property type="evidence" value="ECO:0007669"/>
    <property type="project" value="UniProtKB-UniRule"/>
</dbReference>
<dbReference type="Pfam" id="PF10288">
    <property type="entry name" value="CTU2"/>
    <property type="match status" value="1"/>
</dbReference>
<dbReference type="EMBL" id="KN847317">
    <property type="protein sequence ID" value="KIW60322.1"/>
    <property type="molecule type" value="Genomic_DNA"/>
</dbReference>
<dbReference type="AlphaFoldDB" id="A0A0D2DDC7"/>
<evidence type="ECO:0000313" key="5">
    <source>
        <dbReference type="Proteomes" id="UP000054342"/>
    </source>
</evidence>
<dbReference type="GO" id="GO:0032447">
    <property type="term" value="P:protein urmylation"/>
    <property type="evidence" value="ECO:0007669"/>
    <property type="project" value="UniProtKB-UniRule"/>
</dbReference>
<dbReference type="OrthoDB" id="25129at2759"/>
<dbReference type="GO" id="GO:0000049">
    <property type="term" value="F:tRNA binding"/>
    <property type="evidence" value="ECO:0007669"/>
    <property type="project" value="InterPro"/>
</dbReference>
<dbReference type="HAMAP" id="MF_03054">
    <property type="entry name" value="CTU2"/>
    <property type="match status" value="1"/>
</dbReference>
<dbReference type="PANTHER" id="PTHR20882">
    <property type="entry name" value="CYTOPLASMIC TRNA 2-THIOLATION PROTEIN 2"/>
    <property type="match status" value="1"/>
</dbReference>
<keyword evidence="5" id="KW-1185">Reference proteome</keyword>